<reference evidence="1 2" key="1">
    <citation type="submission" date="2013-12" db="EMBL/GenBank/DDBJ databases">
        <title>Draft genome of the parsitic nematode Ancylostoma duodenale.</title>
        <authorList>
            <person name="Mitreva M."/>
        </authorList>
    </citation>
    <scope>NUCLEOTIDE SEQUENCE [LARGE SCALE GENOMIC DNA]</scope>
    <source>
        <strain evidence="1 2">Zhejiang</strain>
    </source>
</reference>
<dbReference type="OrthoDB" id="5823144at2759"/>
<dbReference type="Gene3D" id="3.60.10.10">
    <property type="entry name" value="Endonuclease/exonuclease/phosphatase"/>
    <property type="match status" value="1"/>
</dbReference>
<dbReference type="AlphaFoldDB" id="A0A0C2HBV2"/>
<keyword evidence="2" id="KW-1185">Reference proteome</keyword>
<gene>
    <name evidence="1" type="ORF">ANCDUO_00520</name>
</gene>
<accession>A0A0C2HBV2</accession>
<name>A0A0C2HBV2_9BILA</name>
<evidence type="ECO:0000313" key="2">
    <source>
        <dbReference type="Proteomes" id="UP000054047"/>
    </source>
</evidence>
<dbReference type="InterPro" id="IPR036691">
    <property type="entry name" value="Endo/exonu/phosph_ase_sf"/>
</dbReference>
<feature type="non-terminal residue" evidence="1">
    <location>
        <position position="374"/>
    </location>
</feature>
<dbReference type="Proteomes" id="UP000054047">
    <property type="component" value="Unassembled WGS sequence"/>
</dbReference>
<protein>
    <submittedName>
        <fullName evidence="1">Uncharacterized protein</fullName>
    </submittedName>
</protein>
<sequence>MGVNGPLQFVNPEYMAAFSGHEVDFRGTLGCHKDKYQGNSCKRFRTRTTHLTFGTYNCRPICSQSQLSLLMDETERVKFDVIGLCETKRWNLLSCTWRNGAGVFLGSRKDNSTTGRIGFVVAPHLTPEIQQVSFPSHRIGVLDLQLDKKTRVTVIQIYAPTVDKDEADHTDFYDEVRETAAKALLDRMAHRRPPPAILDAEAAERLAEMNDFKELDAIDEDYDKLVAAIITIRDSCRKRKPSHIILRITEETLQLLKKRRNLKRTTHSHLEMTLLNRLCREKVARVHEEFTRKRLMAAAESRTSIRLAARNIAEYRHVIPCLKDSEGKKITSRLGMEAVIKEYYERLFRSSTATAPDRMLTPRLENTLPFTPSE</sequence>
<dbReference type="SUPFAM" id="SSF56219">
    <property type="entry name" value="DNase I-like"/>
    <property type="match status" value="1"/>
</dbReference>
<organism evidence="1 2">
    <name type="scientific">Ancylostoma duodenale</name>
    <dbReference type="NCBI Taxonomy" id="51022"/>
    <lineage>
        <taxon>Eukaryota</taxon>
        <taxon>Metazoa</taxon>
        <taxon>Ecdysozoa</taxon>
        <taxon>Nematoda</taxon>
        <taxon>Chromadorea</taxon>
        <taxon>Rhabditida</taxon>
        <taxon>Rhabditina</taxon>
        <taxon>Rhabditomorpha</taxon>
        <taxon>Strongyloidea</taxon>
        <taxon>Ancylostomatidae</taxon>
        <taxon>Ancylostomatinae</taxon>
        <taxon>Ancylostoma</taxon>
    </lineage>
</organism>
<dbReference type="EMBL" id="KN726213">
    <property type="protein sequence ID" value="KIH69139.1"/>
    <property type="molecule type" value="Genomic_DNA"/>
</dbReference>
<proteinExistence type="predicted"/>
<evidence type="ECO:0000313" key="1">
    <source>
        <dbReference type="EMBL" id="KIH69139.1"/>
    </source>
</evidence>